<sequence length="120" mass="13651">MDSILKIHDGMGLTRPPTMAPLRPKPKPKRLFILAFFDGTDRQQFETCSLKIHFRSERMIVCRFIECPYSSNVPTHRKTRFLESPDSSNNRALFAGLHTGSSFAHFCPSSPAFKKVVLLP</sequence>
<dbReference type="AlphaFoldDB" id="A0A915JK43"/>
<organism evidence="1 2">
    <name type="scientific">Romanomermis culicivorax</name>
    <name type="common">Nematode worm</name>
    <dbReference type="NCBI Taxonomy" id="13658"/>
    <lineage>
        <taxon>Eukaryota</taxon>
        <taxon>Metazoa</taxon>
        <taxon>Ecdysozoa</taxon>
        <taxon>Nematoda</taxon>
        <taxon>Enoplea</taxon>
        <taxon>Dorylaimia</taxon>
        <taxon>Mermithida</taxon>
        <taxon>Mermithoidea</taxon>
        <taxon>Mermithidae</taxon>
        <taxon>Romanomermis</taxon>
    </lineage>
</organism>
<accession>A0A915JK43</accession>
<dbReference type="WBParaSite" id="nRc.2.0.1.t26559-RA">
    <property type="protein sequence ID" value="nRc.2.0.1.t26559-RA"/>
    <property type="gene ID" value="nRc.2.0.1.g26559"/>
</dbReference>
<proteinExistence type="predicted"/>
<name>A0A915JK43_ROMCU</name>
<protein>
    <submittedName>
        <fullName evidence="2">Uncharacterized protein</fullName>
    </submittedName>
</protein>
<reference evidence="2" key="1">
    <citation type="submission" date="2022-11" db="UniProtKB">
        <authorList>
            <consortium name="WormBaseParasite"/>
        </authorList>
    </citation>
    <scope>IDENTIFICATION</scope>
</reference>
<evidence type="ECO:0000313" key="2">
    <source>
        <dbReference type="WBParaSite" id="nRc.2.0.1.t26559-RA"/>
    </source>
</evidence>
<keyword evidence="1" id="KW-1185">Reference proteome</keyword>
<evidence type="ECO:0000313" key="1">
    <source>
        <dbReference type="Proteomes" id="UP000887565"/>
    </source>
</evidence>
<dbReference type="Proteomes" id="UP000887565">
    <property type="component" value="Unplaced"/>
</dbReference>